<keyword evidence="5 10" id="KW-0812">Transmembrane</keyword>
<evidence type="ECO:0000256" key="7">
    <source>
        <dbReference type="ARBA" id="ARBA00022989"/>
    </source>
</evidence>
<feature type="transmembrane region" description="Helical" evidence="10">
    <location>
        <begin position="345"/>
        <end position="368"/>
    </location>
</feature>
<evidence type="ECO:0000256" key="2">
    <source>
        <dbReference type="ARBA" id="ARBA00009186"/>
    </source>
</evidence>
<protein>
    <submittedName>
        <fullName evidence="13">Cytochrome c-type biogenesis protein</fullName>
    </submittedName>
</protein>
<evidence type="ECO:0000259" key="12">
    <source>
        <dbReference type="Pfam" id="PF16327"/>
    </source>
</evidence>
<dbReference type="InterPro" id="IPR003567">
    <property type="entry name" value="Cyt_c_biogenesis"/>
</dbReference>
<feature type="transmembrane region" description="Helical" evidence="10">
    <location>
        <begin position="202"/>
        <end position="222"/>
    </location>
</feature>
<keyword evidence="14" id="KW-1185">Reference proteome</keyword>
<feature type="transmembrane region" description="Helical" evidence="10">
    <location>
        <begin position="602"/>
        <end position="623"/>
    </location>
</feature>
<dbReference type="PRINTS" id="PR01411">
    <property type="entry name" value="CCMFBIOGNSIS"/>
</dbReference>
<feature type="transmembrane region" description="Helical" evidence="10">
    <location>
        <begin position="305"/>
        <end position="324"/>
    </location>
</feature>
<comment type="subcellular location">
    <subcellularLocation>
        <location evidence="1">Cell inner membrane</location>
        <topology evidence="1">Multi-pass membrane protein</topology>
    </subcellularLocation>
</comment>
<dbReference type="PATRIC" id="fig|86105.3.peg.1551"/>
<accession>A0A0C1QGE1</accession>
<feature type="transmembrane region" description="Helical" evidence="10">
    <location>
        <begin position="35"/>
        <end position="58"/>
    </location>
</feature>
<dbReference type="Proteomes" id="UP000031258">
    <property type="component" value="Unassembled WGS sequence"/>
</dbReference>
<dbReference type="Pfam" id="PF16327">
    <property type="entry name" value="CcmF_C"/>
    <property type="match status" value="1"/>
</dbReference>
<comment type="similarity">
    <text evidence="2">Belongs to the CcmF/CycK/Ccl1/NrfE/CcsA family.</text>
</comment>
<feature type="transmembrane region" description="Helical" evidence="10">
    <location>
        <begin position="388"/>
        <end position="408"/>
    </location>
</feature>
<evidence type="ECO:0000256" key="10">
    <source>
        <dbReference type="SAM" id="Phobius"/>
    </source>
</evidence>
<evidence type="ECO:0000313" key="14">
    <source>
        <dbReference type="Proteomes" id="UP000031258"/>
    </source>
</evidence>
<dbReference type="GO" id="GO:0020037">
    <property type="term" value="F:heme binding"/>
    <property type="evidence" value="ECO:0007669"/>
    <property type="project" value="InterPro"/>
</dbReference>
<dbReference type="RefSeq" id="WP_039458108.1">
    <property type="nucleotide sequence ID" value="NZ_JSWE01000176.1"/>
</dbReference>
<dbReference type="GO" id="GO:0017004">
    <property type="term" value="P:cytochrome complex assembly"/>
    <property type="evidence" value="ECO:0007669"/>
    <property type="project" value="UniProtKB-KW"/>
</dbReference>
<dbReference type="InterPro" id="IPR003568">
    <property type="entry name" value="Cyt_c_biogenesis_CcmF"/>
</dbReference>
<feature type="transmembrane region" description="Helical" evidence="10">
    <location>
        <begin position="6"/>
        <end position="23"/>
    </location>
</feature>
<proteinExistence type="inferred from homology"/>
<dbReference type="EMBL" id="JSWE01000176">
    <property type="protein sequence ID" value="KIE04619.1"/>
    <property type="molecule type" value="Genomic_DNA"/>
</dbReference>
<feature type="transmembrane region" description="Helical" evidence="10">
    <location>
        <begin position="90"/>
        <end position="107"/>
    </location>
</feature>
<reference evidence="13 14" key="1">
    <citation type="submission" date="2014-11" db="EMBL/GenBank/DDBJ databases">
        <title>A Rickettsiales Symbiont of Amoebae With Ancient Features.</title>
        <authorList>
            <person name="Schulz F."/>
            <person name="Martijn J."/>
            <person name="Wascher F."/>
            <person name="Kostanjsek R."/>
            <person name="Ettema T.J."/>
            <person name="Horn M."/>
        </authorList>
    </citation>
    <scope>NUCLEOTIDE SEQUENCE [LARGE SCALE GENOMIC DNA]</scope>
    <source>
        <strain evidence="13 14">UWC36</strain>
    </source>
</reference>
<evidence type="ECO:0000259" key="11">
    <source>
        <dbReference type="Pfam" id="PF01578"/>
    </source>
</evidence>
<evidence type="ECO:0000313" key="13">
    <source>
        <dbReference type="EMBL" id="KIE04619.1"/>
    </source>
</evidence>
<dbReference type="OrthoDB" id="9761451at2"/>
<keyword evidence="7 10" id="KW-1133">Transmembrane helix</keyword>
<dbReference type="InterPro" id="IPR032523">
    <property type="entry name" value="CcmF_C"/>
</dbReference>
<organism evidence="13 14">
    <name type="scientific">Candidatus Jidaibacter acanthamoebae</name>
    <dbReference type="NCBI Taxonomy" id="86105"/>
    <lineage>
        <taxon>Bacteria</taxon>
        <taxon>Pseudomonadati</taxon>
        <taxon>Pseudomonadota</taxon>
        <taxon>Alphaproteobacteria</taxon>
        <taxon>Rickettsiales</taxon>
        <taxon>Candidatus Midichloriaceae</taxon>
        <taxon>Candidatus Jidaibacter</taxon>
    </lineage>
</organism>
<name>A0A0C1QGE1_9RICK</name>
<dbReference type="PANTHER" id="PTHR43653">
    <property type="entry name" value="CYTOCHROME C ASSEMBLY PROTEIN-RELATED"/>
    <property type="match status" value="1"/>
</dbReference>
<feature type="transmembrane region" description="Helical" evidence="10">
    <location>
        <begin position="474"/>
        <end position="497"/>
    </location>
</feature>
<feature type="domain" description="Cytochrome c assembly protein" evidence="11">
    <location>
        <begin position="83"/>
        <end position="288"/>
    </location>
</feature>
<evidence type="ECO:0000256" key="4">
    <source>
        <dbReference type="ARBA" id="ARBA00022519"/>
    </source>
</evidence>
<evidence type="ECO:0000256" key="9">
    <source>
        <dbReference type="ARBA" id="ARBA00037230"/>
    </source>
</evidence>
<feature type="transmembrane region" description="Helical" evidence="10">
    <location>
        <begin position="114"/>
        <end position="135"/>
    </location>
</feature>
<evidence type="ECO:0000256" key="5">
    <source>
        <dbReference type="ARBA" id="ARBA00022692"/>
    </source>
</evidence>
<feature type="domain" description="Cytochrome c-type biogenesis protein CcmF C-terminal" evidence="12">
    <location>
        <begin position="308"/>
        <end position="620"/>
    </location>
</feature>
<feature type="transmembrane region" description="Helical" evidence="10">
    <location>
        <begin position="267"/>
        <end position="285"/>
    </location>
</feature>
<feature type="transmembrane region" description="Helical" evidence="10">
    <location>
        <begin position="442"/>
        <end position="462"/>
    </location>
</feature>
<dbReference type="NCBIfam" id="NF007691">
    <property type="entry name" value="PRK10369.1"/>
    <property type="match status" value="1"/>
</dbReference>
<evidence type="ECO:0000256" key="3">
    <source>
        <dbReference type="ARBA" id="ARBA00022475"/>
    </source>
</evidence>
<dbReference type="AlphaFoldDB" id="A0A0C1QGE1"/>
<feature type="transmembrane region" description="Helical" evidence="10">
    <location>
        <begin position="242"/>
        <end position="258"/>
    </location>
</feature>
<evidence type="ECO:0000256" key="8">
    <source>
        <dbReference type="ARBA" id="ARBA00023136"/>
    </source>
</evidence>
<gene>
    <name evidence="13" type="primary">ccmF_2</name>
    <name evidence="13" type="ORF">NF27_HE00080</name>
</gene>
<evidence type="ECO:0000256" key="1">
    <source>
        <dbReference type="ARBA" id="ARBA00004429"/>
    </source>
</evidence>
<dbReference type="InterPro" id="IPR002541">
    <property type="entry name" value="Cyt_c_assembly"/>
</dbReference>
<dbReference type="PANTHER" id="PTHR43653:SF1">
    <property type="entry name" value="CYTOCHROME C-TYPE BIOGENESIS PROTEIN CCMF"/>
    <property type="match status" value="1"/>
</dbReference>
<keyword evidence="4" id="KW-0997">Cell inner membrane</keyword>
<comment type="caution">
    <text evidence="13">The sequence shown here is derived from an EMBL/GenBank/DDBJ whole genome shotgun (WGS) entry which is preliminary data.</text>
</comment>
<keyword evidence="3" id="KW-1003">Cell membrane</keyword>
<dbReference type="PRINTS" id="PR01410">
    <property type="entry name" value="CCBIOGENESIS"/>
</dbReference>
<feature type="transmembrane region" description="Helical" evidence="10">
    <location>
        <begin position="170"/>
        <end position="190"/>
    </location>
</feature>
<dbReference type="Pfam" id="PF01578">
    <property type="entry name" value="Cytochrom_C_asm"/>
    <property type="match status" value="1"/>
</dbReference>
<feature type="transmembrane region" description="Helical" evidence="10">
    <location>
        <begin position="420"/>
        <end position="436"/>
    </location>
</feature>
<dbReference type="GO" id="GO:0015232">
    <property type="term" value="F:heme transmembrane transporter activity"/>
    <property type="evidence" value="ECO:0007669"/>
    <property type="project" value="InterPro"/>
</dbReference>
<dbReference type="STRING" id="86105.NF27_HE00080"/>
<keyword evidence="8 10" id="KW-0472">Membrane</keyword>
<keyword evidence="6" id="KW-0201">Cytochrome c-type biogenesis</keyword>
<comment type="function">
    <text evidence="9">Required for the biogenesis of c-type cytochromes. Possible subunit of a heme lyase.</text>
</comment>
<evidence type="ECO:0000256" key="6">
    <source>
        <dbReference type="ARBA" id="ARBA00022748"/>
    </source>
</evidence>
<dbReference type="GO" id="GO:0005886">
    <property type="term" value="C:plasma membrane"/>
    <property type="evidence" value="ECO:0007669"/>
    <property type="project" value="UniProtKB-SubCell"/>
</dbReference>
<sequence length="633" mass="71262">MYAELGNVFLYIALILCIIIAVSPMYKLSLAYIKIAWYLVFSVTFLAFISLIICFIISDFTVLNVVNNSHTAKPLIYKISGAWGNHEGSMLMWICALSFFSVIFAYLQATDSLLIRYTLVIQAALLTFFISFVIFTSNPFQRIFPAPLNGYGLNPILQDIGLAMHPPMLYLGYVGFSLIYSGAIAALIIGEVNKQFAVIFKPLVLMSWAFLTLGIGLGSWWAYRELGWGGFWFWDPVENSSLMPWLTSTALIHSLIALEKFNKLKHWNLLLSILTFTLSMVGTFLVRSNIITSVHSFAQDPKRGLFILIFLATATGIALILYSIRAIKIVNAEETEDYLFSRNTFIVFNNLILTTAAFIVILGTLYPALLEIAGEGKISIGAPYFNSLIGSLGVISLLFIIIGTQLNWGNSKFRKLYDDNKVPFILSGVFTALISYEFKIKSLFTLIGITGGIWLIISVLNYTLKRIKQLNGSILSMALGHIGFGLLVLAITLNSALETEAEKPLRVKEYLDLGSFRLTLEKIDIHRGKNYIARVAEFKAFKHNNFITTLLPETRFFPVELQQTTESAIYNTLFYDLYIATGELNEEGILMVRAYYKPMISWVWFSCLLIFLSGMVSLFSKMLKKPKALRKTK</sequence>